<feature type="domain" description="Beta-lactamase-related" evidence="1">
    <location>
        <begin position="25"/>
        <end position="308"/>
    </location>
</feature>
<keyword evidence="3" id="KW-1185">Reference proteome</keyword>
<dbReference type="InterPro" id="IPR012338">
    <property type="entry name" value="Beta-lactam/transpept-like"/>
</dbReference>
<dbReference type="Proteomes" id="UP000245368">
    <property type="component" value="Chromosome"/>
</dbReference>
<organism evidence="2 3">
    <name type="scientific">Deinococcus irradiatisoli</name>
    <dbReference type="NCBI Taxonomy" id="2202254"/>
    <lineage>
        <taxon>Bacteria</taxon>
        <taxon>Thermotogati</taxon>
        <taxon>Deinococcota</taxon>
        <taxon>Deinococci</taxon>
        <taxon>Deinococcales</taxon>
        <taxon>Deinococcaceae</taxon>
        <taxon>Deinococcus</taxon>
    </lineage>
</organism>
<dbReference type="Gene3D" id="3.40.710.10">
    <property type="entry name" value="DD-peptidase/beta-lactamase superfamily"/>
    <property type="match status" value="1"/>
</dbReference>
<dbReference type="SUPFAM" id="SSF56601">
    <property type="entry name" value="beta-lactamase/transpeptidase-like"/>
    <property type="match status" value="1"/>
</dbReference>
<gene>
    <name evidence="2" type="ORF">DKM44_12000</name>
</gene>
<evidence type="ECO:0000313" key="3">
    <source>
        <dbReference type="Proteomes" id="UP000245368"/>
    </source>
</evidence>
<dbReference type="Pfam" id="PF00144">
    <property type="entry name" value="Beta-lactamase"/>
    <property type="match status" value="1"/>
</dbReference>
<evidence type="ECO:0000259" key="1">
    <source>
        <dbReference type="Pfam" id="PF00144"/>
    </source>
</evidence>
<keyword evidence="2" id="KW-0378">Hydrolase</keyword>
<evidence type="ECO:0000313" key="2">
    <source>
        <dbReference type="EMBL" id="AWN24658.1"/>
    </source>
</evidence>
<protein>
    <submittedName>
        <fullName evidence="2">Serine hydrolase</fullName>
    </submittedName>
</protein>
<sequence length="328" mass="34814">MARQFEQHFTDVRAEHLSAVLRQVLRPGGVVAASQGGVRLVRGLHQRPTQSFEIASVTKPFTAALAFALAGEGRLELDGPLSRQLAGFRGYAPHVTPRALLTHTAGLPLHPLRSVLGTLSDFHDPYGRFSAEGVLASGRRWSWLGRSQAGRLAYSNFGYGLLALALSEAAGEPYPAALRRWLLGPLELHHTDFAPRTPLALPRGLLGSGKVSGFGGLTGAGGLYSTADDLLTFGEAHLSGALRGWSTLHQPPGCPPGLLGVAGGWFVTRWRREAVWWHDGVARGTRAALGFSPDTGRVAAVLVGSGVPLWGRRAGPSTVLSELLSPGR</sequence>
<dbReference type="PANTHER" id="PTHR46825:SF7">
    <property type="entry name" value="D-ALANYL-D-ALANINE CARBOXYPEPTIDASE"/>
    <property type="match status" value="1"/>
</dbReference>
<dbReference type="GO" id="GO:0016787">
    <property type="term" value="F:hydrolase activity"/>
    <property type="evidence" value="ECO:0007669"/>
    <property type="project" value="UniProtKB-KW"/>
</dbReference>
<dbReference type="EMBL" id="CP029494">
    <property type="protein sequence ID" value="AWN24658.1"/>
    <property type="molecule type" value="Genomic_DNA"/>
</dbReference>
<dbReference type="OrthoDB" id="3171327at2"/>
<dbReference type="InterPro" id="IPR050491">
    <property type="entry name" value="AmpC-like"/>
</dbReference>
<proteinExistence type="predicted"/>
<dbReference type="InterPro" id="IPR001466">
    <property type="entry name" value="Beta-lactam-related"/>
</dbReference>
<dbReference type="AlphaFoldDB" id="A0A2Z3JU45"/>
<dbReference type="PANTHER" id="PTHR46825">
    <property type="entry name" value="D-ALANYL-D-ALANINE-CARBOXYPEPTIDASE/ENDOPEPTIDASE AMPH"/>
    <property type="match status" value="1"/>
</dbReference>
<name>A0A2Z3JU45_9DEIO</name>
<accession>A0A2Z3JU45</accession>
<reference evidence="2 3" key="1">
    <citation type="submission" date="2018-05" db="EMBL/GenBank/DDBJ databases">
        <title>Complete Genome Sequence of Deinococcus sp. strain 17bor-2.</title>
        <authorList>
            <person name="Srinivasan S."/>
        </authorList>
    </citation>
    <scope>NUCLEOTIDE SEQUENCE [LARGE SCALE GENOMIC DNA]</scope>
    <source>
        <strain evidence="2 3">17bor-2</strain>
    </source>
</reference>
<dbReference type="KEGG" id="dez:DKM44_12000"/>